<comment type="cofactor">
    <cofactor evidence="1 5">
        <name>FAD</name>
        <dbReference type="ChEBI" id="CHEBI:57692"/>
    </cofactor>
</comment>
<comment type="similarity">
    <text evidence="2 5">Belongs to the acyl-CoA dehydrogenase family.</text>
</comment>
<dbReference type="InterPro" id="IPR009100">
    <property type="entry name" value="AcylCoA_DH/oxidase_NM_dom_sf"/>
</dbReference>
<dbReference type="Pfam" id="PF02771">
    <property type="entry name" value="Acyl-CoA_dh_N"/>
    <property type="match status" value="1"/>
</dbReference>
<dbReference type="Proteomes" id="UP001059617">
    <property type="component" value="Chromosome"/>
</dbReference>
<evidence type="ECO:0000313" key="9">
    <source>
        <dbReference type="EMBL" id="UWP85643.1"/>
    </source>
</evidence>
<feature type="domain" description="Acyl-CoA dehydrogenase/oxidase N-terminal" evidence="8">
    <location>
        <begin position="7"/>
        <end position="119"/>
    </location>
</feature>
<gene>
    <name evidence="9" type="ORF">Dfulv_15910</name>
</gene>
<name>A0ABY5W6G2_9ACTN</name>
<feature type="domain" description="Acyl-CoA dehydrogenase/oxidase C-terminal" evidence="6">
    <location>
        <begin position="233"/>
        <end position="381"/>
    </location>
</feature>
<dbReference type="InterPro" id="IPR037069">
    <property type="entry name" value="AcylCoA_DH/ox_N_sf"/>
</dbReference>
<dbReference type="SUPFAM" id="SSF56645">
    <property type="entry name" value="Acyl-CoA dehydrogenase NM domain-like"/>
    <property type="match status" value="1"/>
</dbReference>
<dbReference type="SUPFAM" id="SSF47203">
    <property type="entry name" value="Acyl-CoA dehydrogenase C-terminal domain-like"/>
    <property type="match status" value="1"/>
</dbReference>
<accession>A0ABY5W6G2</accession>
<evidence type="ECO:0000259" key="6">
    <source>
        <dbReference type="Pfam" id="PF00441"/>
    </source>
</evidence>
<evidence type="ECO:0000259" key="8">
    <source>
        <dbReference type="Pfam" id="PF02771"/>
    </source>
</evidence>
<dbReference type="Gene3D" id="1.10.540.10">
    <property type="entry name" value="Acyl-CoA dehydrogenase/oxidase, N-terminal domain"/>
    <property type="match status" value="1"/>
</dbReference>
<organism evidence="9 10">
    <name type="scientific">Dactylosporangium fulvum</name>
    <dbReference type="NCBI Taxonomy" id="53359"/>
    <lineage>
        <taxon>Bacteria</taxon>
        <taxon>Bacillati</taxon>
        <taxon>Actinomycetota</taxon>
        <taxon>Actinomycetes</taxon>
        <taxon>Micromonosporales</taxon>
        <taxon>Micromonosporaceae</taxon>
        <taxon>Dactylosporangium</taxon>
    </lineage>
</organism>
<feature type="domain" description="Acyl-CoA oxidase/dehydrogenase middle" evidence="7">
    <location>
        <begin position="123"/>
        <end position="219"/>
    </location>
</feature>
<dbReference type="InterPro" id="IPR036250">
    <property type="entry name" value="AcylCo_DH-like_C"/>
</dbReference>
<sequence>MDFELSDIQQDLRESTRKLCQGFDSHYWRHIDGEQIFPEEFAKACAAAGIPGTMLPVELGGVGLRVTEAAIVLQEIAASDGGLDACSVVHMGMFGLNPMLVHGTEEQKRAYLPRAARGELNSCFLVTEPDAGVDTTRITTTARREGDDYVVTGRKVWISRAAQAEYGLLLCRTQPYSAVSRKTDGMTLLFIPMRVPEVIITEIPKMGRNGVSSNEVVIDGLRVPVSCRIGEEGQGFRHLLDGINPERIMIAAEAVGLGLNVVRRAAAYAQQRVVFGRPIGQNQGVQLPLADAYSQLKAAELATYEAAWRYDSGLDCGAQANMAKLRATEAAHYAVNIAFETFGGYGYAKEYDIERFYRQLPLTRVAPVTNNLTKAFIATQVLGLPKSY</sequence>
<dbReference type="InterPro" id="IPR013786">
    <property type="entry name" value="AcylCoA_DH/ox_N"/>
</dbReference>
<dbReference type="RefSeq" id="WP_259863809.1">
    <property type="nucleotide sequence ID" value="NZ_BAAAST010000012.1"/>
</dbReference>
<dbReference type="Pfam" id="PF02770">
    <property type="entry name" value="Acyl-CoA_dh_M"/>
    <property type="match status" value="1"/>
</dbReference>
<reference evidence="9" key="1">
    <citation type="submission" date="2021-04" db="EMBL/GenBank/DDBJ databases">
        <authorList>
            <person name="Hartkoorn R.C."/>
            <person name="Beaudoing E."/>
            <person name="Hot D."/>
        </authorList>
    </citation>
    <scope>NUCLEOTIDE SEQUENCE</scope>
    <source>
        <strain evidence="9">NRRL B-16292</strain>
    </source>
</reference>
<keyword evidence="3 5" id="KW-0285">Flavoprotein</keyword>
<dbReference type="Gene3D" id="1.20.140.10">
    <property type="entry name" value="Butyryl-CoA Dehydrogenase, subunit A, domain 3"/>
    <property type="match status" value="1"/>
</dbReference>
<evidence type="ECO:0000259" key="7">
    <source>
        <dbReference type="Pfam" id="PF02770"/>
    </source>
</evidence>
<evidence type="ECO:0000256" key="1">
    <source>
        <dbReference type="ARBA" id="ARBA00001974"/>
    </source>
</evidence>
<evidence type="ECO:0000256" key="3">
    <source>
        <dbReference type="ARBA" id="ARBA00022630"/>
    </source>
</evidence>
<keyword evidence="5" id="KW-0560">Oxidoreductase</keyword>
<protein>
    <submittedName>
        <fullName evidence="9">Acyl-CoA/acyl-ACP dehydrogenase</fullName>
    </submittedName>
</protein>
<evidence type="ECO:0000256" key="5">
    <source>
        <dbReference type="RuleBase" id="RU362125"/>
    </source>
</evidence>
<keyword evidence="4 5" id="KW-0274">FAD</keyword>
<dbReference type="PANTHER" id="PTHR43884:SF12">
    <property type="entry name" value="ISOVALERYL-COA DEHYDROGENASE, MITOCHONDRIAL-RELATED"/>
    <property type="match status" value="1"/>
</dbReference>
<dbReference type="PANTHER" id="PTHR43884">
    <property type="entry name" value="ACYL-COA DEHYDROGENASE"/>
    <property type="match status" value="1"/>
</dbReference>
<dbReference type="EMBL" id="CP073720">
    <property type="protein sequence ID" value="UWP85643.1"/>
    <property type="molecule type" value="Genomic_DNA"/>
</dbReference>
<dbReference type="InterPro" id="IPR046373">
    <property type="entry name" value="Acyl-CoA_Oxase/DH_mid-dom_sf"/>
</dbReference>
<evidence type="ECO:0000256" key="4">
    <source>
        <dbReference type="ARBA" id="ARBA00022827"/>
    </source>
</evidence>
<dbReference type="InterPro" id="IPR006091">
    <property type="entry name" value="Acyl-CoA_Oxase/DH_mid-dom"/>
</dbReference>
<evidence type="ECO:0000256" key="2">
    <source>
        <dbReference type="ARBA" id="ARBA00009347"/>
    </source>
</evidence>
<keyword evidence="10" id="KW-1185">Reference proteome</keyword>
<dbReference type="Gene3D" id="2.40.110.10">
    <property type="entry name" value="Butyryl-CoA Dehydrogenase, subunit A, domain 2"/>
    <property type="match status" value="1"/>
</dbReference>
<dbReference type="InterPro" id="IPR009075">
    <property type="entry name" value="AcylCo_DH/oxidase_C"/>
</dbReference>
<dbReference type="Pfam" id="PF00441">
    <property type="entry name" value="Acyl-CoA_dh_1"/>
    <property type="match status" value="1"/>
</dbReference>
<evidence type="ECO:0000313" key="10">
    <source>
        <dbReference type="Proteomes" id="UP001059617"/>
    </source>
</evidence>
<proteinExistence type="inferred from homology"/>
<reference evidence="9" key="2">
    <citation type="submission" date="2022-09" db="EMBL/GenBank/DDBJ databases">
        <title>Biosynthetic gene clusters of Dactylosporangioum fulvum.</title>
        <authorList>
            <person name="Caradec T."/>
        </authorList>
    </citation>
    <scope>NUCLEOTIDE SEQUENCE</scope>
    <source>
        <strain evidence="9">NRRL B-16292</strain>
    </source>
</reference>